<organism evidence="8 9">
    <name type="scientific">Agrococcus jejuensis</name>
    <dbReference type="NCBI Taxonomy" id="399736"/>
    <lineage>
        <taxon>Bacteria</taxon>
        <taxon>Bacillati</taxon>
        <taxon>Actinomycetota</taxon>
        <taxon>Actinomycetes</taxon>
        <taxon>Micrococcales</taxon>
        <taxon>Microbacteriaceae</taxon>
        <taxon>Agrococcus</taxon>
    </lineage>
</organism>
<evidence type="ECO:0000256" key="3">
    <source>
        <dbReference type="ARBA" id="ARBA00034003"/>
    </source>
</evidence>
<dbReference type="PROSITE" id="PS00697">
    <property type="entry name" value="DNA_LIGASE_A1"/>
    <property type="match status" value="1"/>
</dbReference>
<proteinExistence type="inferred from homology"/>
<name>A0A1G8A8D8_9MICO</name>
<evidence type="ECO:0000256" key="6">
    <source>
        <dbReference type="SAM" id="MobiDB-lite"/>
    </source>
</evidence>
<dbReference type="GO" id="GO:0006310">
    <property type="term" value="P:DNA recombination"/>
    <property type="evidence" value="ECO:0007669"/>
    <property type="project" value="InterPro"/>
</dbReference>
<dbReference type="PANTHER" id="PTHR42705:SF2">
    <property type="entry name" value="BIFUNCTIONAL NON-HOMOLOGOUS END JOINING PROTEIN LIGD"/>
    <property type="match status" value="1"/>
</dbReference>
<protein>
    <recommendedName>
        <fullName evidence="1">DNA ligase (ATP)</fullName>
        <ecNumber evidence="1">6.5.1.1</ecNumber>
    </recommendedName>
</protein>
<evidence type="ECO:0000256" key="2">
    <source>
        <dbReference type="ARBA" id="ARBA00022598"/>
    </source>
</evidence>
<dbReference type="Pfam" id="PF13298">
    <property type="entry name" value="LigD_N"/>
    <property type="match status" value="1"/>
</dbReference>
<evidence type="ECO:0000256" key="5">
    <source>
        <dbReference type="ARBA" id="ARBA00049990"/>
    </source>
</evidence>
<dbReference type="EMBL" id="LT629695">
    <property type="protein sequence ID" value="SDH17188.1"/>
    <property type="molecule type" value="Genomic_DNA"/>
</dbReference>
<dbReference type="InterPro" id="IPR012340">
    <property type="entry name" value="NA-bd_OB-fold"/>
</dbReference>
<keyword evidence="2 8" id="KW-0436">Ligase</keyword>
<dbReference type="GO" id="GO:0006281">
    <property type="term" value="P:DNA repair"/>
    <property type="evidence" value="ECO:0007669"/>
    <property type="project" value="InterPro"/>
</dbReference>
<dbReference type="InterPro" id="IPR012309">
    <property type="entry name" value="DNA_ligase_ATP-dep_C"/>
</dbReference>
<reference evidence="9" key="1">
    <citation type="submission" date="2016-10" db="EMBL/GenBank/DDBJ databases">
        <authorList>
            <person name="Varghese N."/>
            <person name="Submissions S."/>
        </authorList>
    </citation>
    <scope>NUCLEOTIDE SEQUENCE [LARGE SCALE GENOMIC DNA]</scope>
    <source>
        <strain evidence="9">DSM 22002</strain>
    </source>
</reference>
<dbReference type="CDD" id="cd07971">
    <property type="entry name" value="OBF_DNA_ligase_LigD"/>
    <property type="match status" value="1"/>
</dbReference>
<evidence type="ECO:0000313" key="8">
    <source>
        <dbReference type="EMBL" id="SDH17188.1"/>
    </source>
</evidence>
<dbReference type="Proteomes" id="UP000198822">
    <property type="component" value="Chromosome I"/>
</dbReference>
<dbReference type="InterPro" id="IPR033649">
    <property type="entry name" value="MtLigD_Pol-like"/>
</dbReference>
<dbReference type="InterPro" id="IPR014145">
    <property type="entry name" value="LigD_pol_dom"/>
</dbReference>
<dbReference type="Pfam" id="PF21686">
    <property type="entry name" value="LigD_Prim-Pol"/>
    <property type="match status" value="1"/>
</dbReference>
<dbReference type="Gene3D" id="3.30.1490.70">
    <property type="match status" value="1"/>
</dbReference>
<dbReference type="InterPro" id="IPR016059">
    <property type="entry name" value="DNA_ligase_ATP-dep_CS"/>
</dbReference>
<gene>
    <name evidence="8" type="ORF">SAMN04489720_0285</name>
</gene>
<dbReference type="CDD" id="cd04863">
    <property type="entry name" value="MtLigD_Pol_like"/>
    <property type="match status" value="1"/>
</dbReference>
<dbReference type="SUPFAM" id="SSF50249">
    <property type="entry name" value="Nucleic acid-binding proteins"/>
    <property type="match status" value="1"/>
</dbReference>
<sequence>MAEQSVRVGGRTLGVSNLDKVLYPDAGTTKADVMAYLQEVAPVMLPHVRDRPVTRKRWVHGVGPASDPGEVFFVKALEQGAPSWIPRRPIEHKEGPKEYPLVEDAATLAWLAQMAALELHVPQWRFGPDAARRDPDRLVLDLDPGDGAGLPECQEVALLAKDLLEDMGMRPLPVTSGSKGIHLYARIDALTAEKASALAKAIALSLEELHPDLVVSSQRKASRVGKVLVDWSQNSGAKTTVAPYSLRGRPQPTVAAPRTWHEIESDGLAQLTYLEVLERVARDGDLLAALAPPPMVDRLAVYRQKRSADKTPEPIPEDAPQPTYGRSFVIHEHHASSLHWDLRLEHDGVLMSWAIPKGIPTSGAKDRLAVRTEDHPLEYGRFEGVIPKGEYGAGEIRIWDAGDYTVKDWDPGLKAVTLHGRADGGLGGSPVRIALVQTDGDQWLCHRMQLPTASAERQSRSRGAAVPRTLTPMLASTRTLTDVGDGWVFEPKWDGWRALVTVDGDEVRLQSRSGQSLTDGFSELLAPIRQAVTAERATLDGELVAGSGGGDFSSLQGRLGDPRARGRAVDRGEPVTLVLFDALEVDGRSLLRKPLSERREELERVVVVSPQVAITEQLTGRASAIVEASQRLGIEGLVAKRLSSAYQPGVRSDDWRKVVHVRTHEVAVVGWLPGEGSLGRTFGSLVLAAPSASGGLRYAGRVGTGFSARDRAAIRDRLPDQSRASRAVDGVPADVAERMTWMRAAVGEVRFTTVTEAGAFRQPVWRGLRPDKALDDLTPLPER</sequence>
<dbReference type="PROSITE" id="PS50160">
    <property type="entry name" value="DNA_LIGASE_A3"/>
    <property type="match status" value="1"/>
</dbReference>
<dbReference type="Gene3D" id="2.40.50.140">
    <property type="entry name" value="Nucleic acid-binding proteins"/>
    <property type="match status" value="1"/>
</dbReference>
<dbReference type="GO" id="GO:0003910">
    <property type="term" value="F:DNA ligase (ATP) activity"/>
    <property type="evidence" value="ECO:0007669"/>
    <property type="project" value="UniProtKB-EC"/>
</dbReference>
<evidence type="ECO:0000259" key="7">
    <source>
        <dbReference type="PROSITE" id="PS50160"/>
    </source>
</evidence>
<keyword evidence="9" id="KW-1185">Reference proteome</keyword>
<dbReference type="AlphaFoldDB" id="A0A1G8A8D8"/>
<dbReference type="NCBIfam" id="TIGR02777">
    <property type="entry name" value="LigD_PE_dom"/>
    <property type="match status" value="1"/>
</dbReference>
<feature type="region of interest" description="Disordered" evidence="6">
    <location>
        <begin position="304"/>
        <end position="324"/>
    </location>
</feature>
<dbReference type="Pfam" id="PF04679">
    <property type="entry name" value="DNA_ligase_A_C"/>
    <property type="match status" value="1"/>
</dbReference>
<comment type="catalytic activity">
    <reaction evidence="3">
        <text>ATP + (deoxyribonucleotide)n-3'-hydroxyl + 5'-phospho-(deoxyribonucleotide)m = (deoxyribonucleotide)n+m + AMP + diphosphate.</text>
        <dbReference type="EC" id="6.5.1.1"/>
    </reaction>
</comment>
<evidence type="ECO:0000256" key="1">
    <source>
        <dbReference type="ARBA" id="ARBA00012727"/>
    </source>
</evidence>
<dbReference type="PANTHER" id="PTHR42705">
    <property type="entry name" value="BIFUNCTIONAL NON-HOMOLOGOUS END JOINING PROTEIN LIGD"/>
    <property type="match status" value="1"/>
</dbReference>
<dbReference type="InterPro" id="IPR014144">
    <property type="entry name" value="LigD_PE_domain"/>
</dbReference>
<dbReference type="RefSeq" id="WP_172802230.1">
    <property type="nucleotide sequence ID" value="NZ_LT629695.1"/>
</dbReference>
<comment type="similarity">
    <text evidence="5">In the N-terminal section; belongs to the LigD polymerase family.</text>
</comment>
<dbReference type="CDD" id="cd07906">
    <property type="entry name" value="Adenylation_DNA_ligase_LigD_LigC"/>
    <property type="match status" value="1"/>
</dbReference>
<dbReference type="Gene3D" id="3.30.470.30">
    <property type="entry name" value="DNA ligase/mRNA capping enzyme"/>
    <property type="match status" value="1"/>
</dbReference>
<dbReference type="EC" id="6.5.1.1" evidence="1"/>
<evidence type="ECO:0000256" key="4">
    <source>
        <dbReference type="ARBA" id="ARBA00049981"/>
    </source>
</evidence>
<dbReference type="NCBIfam" id="TIGR02778">
    <property type="entry name" value="ligD_pol"/>
    <property type="match status" value="1"/>
</dbReference>
<dbReference type="InterPro" id="IPR052171">
    <property type="entry name" value="NHEJ_LigD"/>
</dbReference>
<dbReference type="GO" id="GO:0005524">
    <property type="term" value="F:ATP binding"/>
    <property type="evidence" value="ECO:0007669"/>
    <property type="project" value="InterPro"/>
</dbReference>
<dbReference type="InterPro" id="IPR012310">
    <property type="entry name" value="DNA_ligase_ATP-dep_cent"/>
</dbReference>
<dbReference type="SUPFAM" id="SSF56091">
    <property type="entry name" value="DNA ligase/mRNA capping enzyme, catalytic domain"/>
    <property type="match status" value="1"/>
</dbReference>
<accession>A0A1G8A8D8</accession>
<dbReference type="STRING" id="399736.SAMN04489720_0285"/>
<feature type="domain" description="ATP-dependent DNA ligase family profile" evidence="7">
    <location>
        <begin position="568"/>
        <end position="703"/>
    </location>
</feature>
<comment type="similarity">
    <text evidence="4">In the C-terminal section; belongs to the ATP-dependent DNA ligase family.</text>
</comment>
<dbReference type="Gene3D" id="3.90.920.10">
    <property type="entry name" value="DNA primase, PRIM domain"/>
    <property type="match status" value="1"/>
</dbReference>
<evidence type="ECO:0000313" key="9">
    <source>
        <dbReference type="Proteomes" id="UP000198822"/>
    </source>
</evidence>
<dbReference type="Pfam" id="PF01068">
    <property type="entry name" value="DNA_ligase_A_M"/>
    <property type="match status" value="1"/>
</dbReference>